<accession>A0A8S5R783</accession>
<name>A0A8S5R783_9VIRU</name>
<reference evidence="1" key="1">
    <citation type="journal article" date="2021" name="Proc. Natl. Acad. Sci. U.S.A.">
        <title>A Catalog of Tens of Thousands of Viruses from Human Metagenomes Reveals Hidden Associations with Chronic Diseases.</title>
        <authorList>
            <person name="Tisza M.J."/>
            <person name="Buck C.B."/>
        </authorList>
    </citation>
    <scope>NUCLEOTIDE SEQUENCE</scope>
    <source>
        <strain evidence="1">Cthq354</strain>
    </source>
</reference>
<evidence type="ECO:0000313" key="1">
    <source>
        <dbReference type="EMBL" id="DAE27010.1"/>
    </source>
</evidence>
<protein>
    <submittedName>
        <fullName evidence="1">Uncharacterized protein</fullName>
    </submittedName>
</protein>
<sequence>MCANAHMDAVVCAMGAKAVYEYQLSRHKRRGLSESEAQRAARRDAELSYNLSQQSALGVNLSPMQRSRNFFSVIFSTFQNAQFLYGRQLGDALRELTRSTELETEALYQRYRTQGMESAQARRAALKDVSLAKRTSVVRILTYGWGLQLLWVAMSNALPYIFGGDDDDKNLWVESAKNPAVWIGPLQGLFGGGNLTSIAEGYPFGGPMLFEDISRFWRNYGEAAQSQGIFSWETAGVTLDLLTEFSLSQNSETFMNLYNGVQAFIDGYSTVGLLQLINAPRSQIKKILLQRGEHESLLQYAERINNLQELFRAIDRSAQGARGTSYPLYKELEQAN</sequence>
<proteinExistence type="predicted"/>
<dbReference type="EMBL" id="BK015826">
    <property type="protein sequence ID" value="DAE27010.1"/>
    <property type="molecule type" value="Genomic_DNA"/>
</dbReference>
<organism evidence="1">
    <name type="scientific">virus sp. cthq354</name>
    <dbReference type="NCBI Taxonomy" id="2826812"/>
    <lineage>
        <taxon>Viruses</taxon>
    </lineage>
</organism>